<dbReference type="EMBL" id="FOAB01000006">
    <property type="protein sequence ID" value="SEL83084.1"/>
    <property type="molecule type" value="Genomic_DNA"/>
</dbReference>
<dbReference type="InterPro" id="IPR016181">
    <property type="entry name" value="Acyl_CoA_acyltransferase"/>
</dbReference>
<feature type="domain" description="N-acetyltransferase" evidence="1">
    <location>
        <begin position="7"/>
        <end position="144"/>
    </location>
</feature>
<proteinExistence type="predicted"/>
<protein>
    <submittedName>
        <fullName evidence="2">Acetyltransferase (GNAT) family protein</fullName>
    </submittedName>
</protein>
<keyword evidence="3" id="KW-1185">Reference proteome</keyword>
<dbReference type="InterPro" id="IPR000182">
    <property type="entry name" value="GNAT_dom"/>
</dbReference>
<dbReference type="Proteomes" id="UP000198521">
    <property type="component" value="Unassembled WGS sequence"/>
</dbReference>
<evidence type="ECO:0000313" key="3">
    <source>
        <dbReference type="Proteomes" id="UP000198521"/>
    </source>
</evidence>
<dbReference type="OrthoDB" id="9787920at2"/>
<dbReference type="Pfam" id="PF00583">
    <property type="entry name" value="Acetyltransf_1"/>
    <property type="match status" value="1"/>
</dbReference>
<evidence type="ECO:0000259" key="1">
    <source>
        <dbReference type="PROSITE" id="PS51186"/>
    </source>
</evidence>
<gene>
    <name evidence="2" type="ORF">SAMN04487910_3395</name>
</gene>
<dbReference type="GO" id="GO:0016747">
    <property type="term" value="F:acyltransferase activity, transferring groups other than amino-acyl groups"/>
    <property type="evidence" value="ECO:0007669"/>
    <property type="project" value="InterPro"/>
</dbReference>
<dbReference type="RefSeq" id="WP_091410650.1">
    <property type="nucleotide sequence ID" value="NZ_FOAB01000006.1"/>
</dbReference>
<dbReference type="AlphaFoldDB" id="A0A1H7TFB3"/>
<evidence type="ECO:0000313" key="2">
    <source>
        <dbReference type="EMBL" id="SEL83084.1"/>
    </source>
</evidence>
<keyword evidence="2" id="KW-0808">Transferase</keyword>
<dbReference type="STRING" id="1038014.SAMN04487910_3395"/>
<name>A0A1H7TFB3_AQUAM</name>
<dbReference type="Gene3D" id="3.40.630.30">
    <property type="match status" value="1"/>
</dbReference>
<sequence>MKKEKEFTIEGCDKKNIKTIVDGINTYNLNQVPAIADIWTPLEFVIKDKNGNEIGGILAGIGYWNGLEIKILWVKEEYRKKGIGTQLLKHTEKIAREKGSKTSMLDTFDFQAEAFYLKNDYTPIGEINDFPMGHKRIYFSKELTNEI</sequence>
<dbReference type="CDD" id="cd04301">
    <property type="entry name" value="NAT_SF"/>
    <property type="match status" value="1"/>
</dbReference>
<dbReference type="SUPFAM" id="SSF55729">
    <property type="entry name" value="Acyl-CoA N-acyltransferases (Nat)"/>
    <property type="match status" value="1"/>
</dbReference>
<accession>A0A1H7TFB3</accession>
<organism evidence="2 3">
    <name type="scientific">Aquimarina amphilecti</name>
    <dbReference type="NCBI Taxonomy" id="1038014"/>
    <lineage>
        <taxon>Bacteria</taxon>
        <taxon>Pseudomonadati</taxon>
        <taxon>Bacteroidota</taxon>
        <taxon>Flavobacteriia</taxon>
        <taxon>Flavobacteriales</taxon>
        <taxon>Flavobacteriaceae</taxon>
        <taxon>Aquimarina</taxon>
    </lineage>
</organism>
<reference evidence="3" key="1">
    <citation type="submission" date="2016-10" db="EMBL/GenBank/DDBJ databases">
        <authorList>
            <person name="Varghese N."/>
            <person name="Submissions S."/>
        </authorList>
    </citation>
    <scope>NUCLEOTIDE SEQUENCE [LARGE SCALE GENOMIC DNA]</scope>
    <source>
        <strain evidence="3">DSM 25232 / NCIMB 14723 / 92V</strain>
    </source>
</reference>
<dbReference type="PROSITE" id="PS51186">
    <property type="entry name" value="GNAT"/>
    <property type="match status" value="1"/>
</dbReference>